<organism evidence="2 3">
    <name type="scientific">Patiria miniata</name>
    <name type="common">Bat star</name>
    <name type="synonym">Asterina miniata</name>
    <dbReference type="NCBI Taxonomy" id="46514"/>
    <lineage>
        <taxon>Eukaryota</taxon>
        <taxon>Metazoa</taxon>
        <taxon>Echinodermata</taxon>
        <taxon>Eleutherozoa</taxon>
        <taxon>Asterozoa</taxon>
        <taxon>Asteroidea</taxon>
        <taxon>Valvatacea</taxon>
        <taxon>Valvatida</taxon>
        <taxon>Asterinidae</taxon>
        <taxon>Patiria</taxon>
    </lineage>
</organism>
<evidence type="ECO:0000313" key="2">
    <source>
        <dbReference type="EnsemblMetazoa" id="XP_038062198.1"/>
    </source>
</evidence>
<name>A0A914AEP2_PATMI</name>
<dbReference type="PANTHER" id="PTHR32337:SF2">
    <property type="entry name" value="NUCLEOLAR PROTEIN 7"/>
    <property type="match status" value="1"/>
</dbReference>
<feature type="compositionally biased region" description="Basic residues" evidence="1">
    <location>
        <begin position="196"/>
        <end position="225"/>
    </location>
</feature>
<dbReference type="GeneID" id="119732649"/>
<reference evidence="2" key="1">
    <citation type="submission" date="2022-11" db="UniProtKB">
        <authorList>
            <consortium name="EnsemblMetazoa"/>
        </authorList>
    </citation>
    <scope>IDENTIFICATION</scope>
</reference>
<dbReference type="PANTHER" id="PTHR32337">
    <property type="entry name" value="NUCLEOLAR PROTEIN 7"/>
    <property type="match status" value="1"/>
</dbReference>
<dbReference type="EnsemblMetazoa" id="XM_038206271.1">
    <property type="protein sequence ID" value="XP_038062199.1"/>
    <property type="gene ID" value="LOC119732649"/>
</dbReference>
<keyword evidence="3" id="KW-1185">Reference proteome</keyword>
<dbReference type="GO" id="GO:0003723">
    <property type="term" value="F:RNA binding"/>
    <property type="evidence" value="ECO:0007669"/>
    <property type="project" value="TreeGrafter"/>
</dbReference>
<proteinExistence type="predicted"/>
<feature type="compositionally biased region" description="Acidic residues" evidence="1">
    <location>
        <begin position="136"/>
        <end position="152"/>
    </location>
</feature>
<evidence type="ECO:0000256" key="1">
    <source>
        <dbReference type="SAM" id="MobiDB-lite"/>
    </source>
</evidence>
<feature type="compositionally biased region" description="Acidic residues" evidence="1">
    <location>
        <begin position="19"/>
        <end position="36"/>
    </location>
</feature>
<dbReference type="AlphaFoldDB" id="A0A914AEP2"/>
<feature type="compositionally biased region" description="Low complexity" evidence="1">
    <location>
        <begin position="118"/>
        <end position="127"/>
    </location>
</feature>
<feature type="region of interest" description="Disordered" evidence="1">
    <location>
        <begin position="1"/>
        <end position="231"/>
    </location>
</feature>
<dbReference type="RefSeq" id="XP_038062198.1">
    <property type="nucleotide sequence ID" value="XM_038206270.1"/>
</dbReference>
<protein>
    <submittedName>
        <fullName evidence="2">Uncharacterized protein</fullName>
    </submittedName>
</protein>
<dbReference type="OMA" id="TIERTGM"/>
<dbReference type="EnsemblMetazoa" id="XM_038206270.1">
    <property type="protein sequence ID" value="XP_038062198.1"/>
    <property type="gene ID" value="LOC119732649"/>
</dbReference>
<accession>A0A914AEP2</accession>
<feature type="compositionally biased region" description="Basic and acidic residues" evidence="1">
    <location>
        <begin position="69"/>
        <end position="80"/>
    </location>
</feature>
<sequence>MKKQSHRMTKSESTTVSSMEEDLEEVDEMESDDEAPEAVSFNQGRKEALESISHALQDLQRVKLKAKERRRDRDKLLKEQKQKKKVSLSKARLPPELLDKLAQQQDSTLEQSEKSQDQPQTESSPTEETTDRLREDDEDSDFEDFDDLDEEKDPSTIQIIQRSKVHHPPPNEAARQFLQNQLYGSRIPRESMTKNVSRKLKRLGKPGVNFHHKKSLGVKKKKGKRSPTLDQ</sequence>
<dbReference type="Proteomes" id="UP000887568">
    <property type="component" value="Unplaced"/>
</dbReference>
<dbReference type="GO" id="GO:0005730">
    <property type="term" value="C:nucleolus"/>
    <property type="evidence" value="ECO:0007669"/>
    <property type="project" value="TreeGrafter"/>
</dbReference>
<evidence type="ECO:0000313" key="3">
    <source>
        <dbReference type="Proteomes" id="UP000887568"/>
    </source>
</evidence>
<dbReference type="OrthoDB" id="10191301at2759"/>
<dbReference type="RefSeq" id="XP_038062199.1">
    <property type="nucleotide sequence ID" value="XM_038206271.1"/>
</dbReference>